<feature type="region of interest" description="Disordered" evidence="1">
    <location>
        <begin position="51"/>
        <end position="77"/>
    </location>
</feature>
<dbReference type="Gramene" id="ERN13107">
    <property type="protein sequence ID" value="ERN13107"/>
    <property type="gene ID" value="AMTR_s00040p00170990"/>
</dbReference>
<keyword evidence="3" id="KW-1185">Reference proteome</keyword>
<dbReference type="AlphaFoldDB" id="W1PSV5"/>
<sequence>MPCRAKENLRSQMPCYAKENLRSQMPCYAKENLRSQMPCFAKENLCKRKPPVPTGPKCHATQKKTSKTSAPPHCSAV</sequence>
<evidence type="ECO:0000313" key="3">
    <source>
        <dbReference type="Proteomes" id="UP000017836"/>
    </source>
</evidence>
<dbReference type="HOGENOM" id="CLU_2641427_0_0_1"/>
<organism evidence="2 3">
    <name type="scientific">Amborella trichopoda</name>
    <dbReference type="NCBI Taxonomy" id="13333"/>
    <lineage>
        <taxon>Eukaryota</taxon>
        <taxon>Viridiplantae</taxon>
        <taxon>Streptophyta</taxon>
        <taxon>Embryophyta</taxon>
        <taxon>Tracheophyta</taxon>
        <taxon>Spermatophyta</taxon>
        <taxon>Magnoliopsida</taxon>
        <taxon>Amborellales</taxon>
        <taxon>Amborellaceae</taxon>
        <taxon>Amborella</taxon>
    </lineage>
</organism>
<evidence type="ECO:0000313" key="2">
    <source>
        <dbReference type="EMBL" id="ERN13107.1"/>
    </source>
</evidence>
<gene>
    <name evidence="2" type="ORF">AMTR_s00040p00170990</name>
</gene>
<accession>W1PSV5</accession>
<protein>
    <submittedName>
        <fullName evidence="2">Uncharacterized protein</fullName>
    </submittedName>
</protein>
<proteinExistence type="predicted"/>
<evidence type="ECO:0000256" key="1">
    <source>
        <dbReference type="SAM" id="MobiDB-lite"/>
    </source>
</evidence>
<dbReference type="Proteomes" id="UP000017836">
    <property type="component" value="Unassembled WGS sequence"/>
</dbReference>
<dbReference type="EMBL" id="KI392591">
    <property type="protein sequence ID" value="ERN13107.1"/>
    <property type="molecule type" value="Genomic_DNA"/>
</dbReference>
<name>W1PSV5_AMBTC</name>
<reference evidence="3" key="1">
    <citation type="journal article" date="2013" name="Science">
        <title>The Amborella genome and the evolution of flowering plants.</title>
        <authorList>
            <consortium name="Amborella Genome Project"/>
        </authorList>
    </citation>
    <scope>NUCLEOTIDE SEQUENCE [LARGE SCALE GENOMIC DNA]</scope>
</reference>